<accession>A0ABR1BQS1</accession>
<organism evidence="3 4">
    <name type="scientific">Necator americanus</name>
    <name type="common">Human hookworm</name>
    <dbReference type="NCBI Taxonomy" id="51031"/>
    <lineage>
        <taxon>Eukaryota</taxon>
        <taxon>Metazoa</taxon>
        <taxon>Ecdysozoa</taxon>
        <taxon>Nematoda</taxon>
        <taxon>Chromadorea</taxon>
        <taxon>Rhabditida</taxon>
        <taxon>Rhabditina</taxon>
        <taxon>Rhabditomorpha</taxon>
        <taxon>Strongyloidea</taxon>
        <taxon>Ancylostomatidae</taxon>
        <taxon>Bunostominae</taxon>
        <taxon>Necator</taxon>
    </lineage>
</organism>
<dbReference type="EMBL" id="JAVFWL010000001">
    <property type="protein sequence ID" value="KAK6727421.1"/>
    <property type="molecule type" value="Genomic_DNA"/>
</dbReference>
<name>A0ABR1BQS1_NECAM</name>
<comment type="caution">
    <text evidence="3">The sequence shown here is derived from an EMBL/GenBank/DDBJ whole genome shotgun (WGS) entry which is preliminary data.</text>
</comment>
<feature type="region of interest" description="Disordered" evidence="1">
    <location>
        <begin position="95"/>
        <end position="231"/>
    </location>
</feature>
<feature type="compositionally biased region" description="Basic and acidic residues" evidence="1">
    <location>
        <begin position="164"/>
        <end position="175"/>
    </location>
</feature>
<feature type="compositionally biased region" description="Basic and acidic residues" evidence="1">
    <location>
        <begin position="100"/>
        <end position="115"/>
    </location>
</feature>
<sequence>MNILPKKKWHVRTKENIARVRRDEAKAAEEEQRRLDRAITAENERRLEALRTQAAKKNASMEPFALRSSSEATLCTSTGHVNFFEDLERAEVQNFTQGNKEYEEEKRKEQAEWDSKMGIQKGFAEGTKELNKEQEWYAKITRPVAKNEAKEKPIPLAAPSTSVKIDKEEKRGDKEKKKRKRKRHRDNSNDSGDSSDLERRKKKKRKKEKKKKKKHHRHDSSDGSQNDELEMEIEKRNKLAALREERLIRERAERLRTQQLLNPTKAAAAAPKQKYNSMFNPELSRK</sequence>
<keyword evidence="4" id="KW-1185">Reference proteome</keyword>
<reference evidence="3 4" key="1">
    <citation type="submission" date="2023-08" db="EMBL/GenBank/DDBJ databases">
        <title>A Necator americanus chromosomal reference genome.</title>
        <authorList>
            <person name="Ilik V."/>
            <person name="Petrzelkova K.J."/>
            <person name="Pardy F."/>
            <person name="Fuh T."/>
            <person name="Niatou-Singa F.S."/>
            <person name="Gouil Q."/>
            <person name="Baker L."/>
            <person name="Ritchie M.E."/>
            <person name="Jex A.R."/>
            <person name="Gazzola D."/>
            <person name="Li H."/>
            <person name="Toshio Fujiwara R."/>
            <person name="Zhan B."/>
            <person name="Aroian R.V."/>
            <person name="Pafco B."/>
            <person name="Schwarz E.M."/>
        </authorList>
    </citation>
    <scope>NUCLEOTIDE SEQUENCE [LARGE SCALE GENOMIC DNA]</scope>
    <source>
        <strain evidence="3 4">Aroian</strain>
        <tissue evidence="3">Whole animal</tissue>
    </source>
</reference>
<evidence type="ECO:0000256" key="1">
    <source>
        <dbReference type="SAM" id="MobiDB-lite"/>
    </source>
</evidence>
<evidence type="ECO:0000313" key="3">
    <source>
        <dbReference type="EMBL" id="KAK6727421.1"/>
    </source>
</evidence>
<feature type="domain" description="CBF1-interacting co-repressor CIR N-terminal" evidence="2">
    <location>
        <begin position="8"/>
        <end position="44"/>
    </location>
</feature>
<feature type="compositionally biased region" description="Basic and acidic residues" evidence="1">
    <location>
        <begin position="126"/>
        <end position="136"/>
    </location>
</feature>
<dbReference type="PANTHER" id="PTHR22093:SF0">
    <property type="entry name" value="LEUKOCYTE RECEPTOR CLUSTER MEMBER 1"/>
    <property type="match status" value="1"/>
</dbReference>
<dbReference type="InterPro" id="IPR039875">
    <property type="entry name" value="LENG1-like"/>
</dbReference>
<gene>
    <name evidence="3" type="primary">Necator_chrI.g1364</name>
    <name evidence="3" type="ORF">RB195_005238</name>
</gene>
<dbReference type="PANTHER" id="PTHR22093">
    <property type="entry name" value="LEUKOCYTE RECEPTOR CLUSTER LRC MEMBER 1"/>
    <property type="match status" value="1"/>
</dbReference>
<feature type="region of interest" description="Disordered" evidence="1">
    <location>
        <begin position="259"/>
        <end position="286"/>
    </location>
</feature>
<dbReference type="SMART" id="SM01083">
    <property type="entry name" value="Cir_N"/>
    <property type="match status" value="1"/>
</dbReference>
<evidence type="ECO:0000313" key="4">
    <source>
        <dbReference type="Proteomes" id="UP001303046"/>
    </source>
</evidence>
<dbReference type="Proteomes" id="UP001303046">
    <property type="component" value="Unassembled WGS sequence"/>
</dbReference>
<protein>
    <recommendedName>
        <fullName evidence="2">CBF1-interacting co-repressor CIR N-terminal domain-containing protein</fullName>
    </recommendedName>
</protein>
<dbReference type="Pfam" id="PF10197">
    <property type="entry name" value="Cir_N"/>
    <property type="match status" value="1"/>
</dbReference>
<dbReference type="InterPro" id="IPR019339">
    <property type="entry name" value="CIR_N_dom"/>
</dbReference>
<feature type="compositionally biased region" description="Basic residues" evidence="1">
    <location>
        <begin position="200"/>
        <end position="218"/>
    </location>
</feature>
<feature type="compositionally biased region" description="Basic residues" evidence="1">
    <location>
        <begin position="176"/>
        <end position="185"/>
    </location>
</feature>
<evidence type="ECO:0000259" key="2">
    <source>
        <dbReference type="SMART" id="SM01083"/>
    </source>
</evidence>
<proteinExistence type="predicted"/>